<dbReference type="PANTHER" id="PTHR48098">
    <property type="entry name" value="ENTEROCHELIN ESTERASE-RELATED"/>
    <property type="match status" value="1"/>
</dbReference>
<dbReference type="InterPro" id="IPR050583">
    <property type="entry name" value="Mycobacterial_A85_antigen"/>
</dbReference>
<dbReference type="EMBL" id="CP005286">
    <property type="protein sequence ID" value="AJE32108.1"/>
    <property type="molecule type" value="Genomic_DNA"/>
</dbReference>
<keyword evidence="3" id="KW-1185">Reference proteome</keyword>
<dbReference type="GO" id="GO:0016747">
    <property type="term" value="F:acyltransferase activity, transferring groups other than amino-acyl groups"/>
    <property type="evidence" value="ECO:0007669"/>
    <property type="project" value="TreeGrafter"/>
</dbReference>
<dbReference type="HOGENOM" id="CLU_026624_0_0_11"/>
<evidence type="ECO:0000256" key="1">
    <source>
        <dbReference type="SAM" id="SignalP"/>
    </source>
</evidence>
<protein>
    <submittedName>
        <fullName evidence="2">Trehalose corynomycolyl transferase A</fullName>
    </submittedName>
</protein>
<dbReference type="OrthoDB" id="4510758at2"/>
<proteinExistence type="predicted"/>
<reference evidence="2 3" key="1">
    <citation type="submission" date="2013-04" db="EMBL/GenBank/DDBJ databases">
        <title>Complete genome sequence of Corynebacterium humireducens DSM 45392(T), isolated from a wastewater-fed microbial fuel cell.</title>
        <authorList>
            <person name="Ruckert C."/>
            <person name="Albersmeier A."/>
            <person name="Kalinowski J."/>
        </authorList>
    </citation>
    <scope>NUCLEOTIDE SEQUENCE [LARGE SCALE GENOMIC DNA]</scope>
    <source>
        <strain evidence="3">MFC-5</strain>
    </source>
</reference>
<feature type="signal peptide" evidence="1">
    <location>
        <begin position="1"/>
        <end position="22"/>
    </location>
</feature>
<dbReference type="KEGG" id="chm:B842_01260"/>
<gene>
    <name evidence="2" type="ORF">B842_01260</name>
</gene>
<dbReference type="RefSeq" id="WP_040084737.1">
    <property type="nucleotide sequence ID" value="NZ_BCSU01000011.1"/>
</dbReference>
<dbReference type="STRING" id="1223515.B842_01260"/>
<sequence length="368" mass="39528">MKFLRKIAAPVAALAIGASALATPVAGASEVTVAQVQGDHRASEIKDFPKASITEGSREWRKLTKNDDRVKHVKAWSESMGRDIPIAIITPNGNFDESRPTIYMLNGAGGAEQNMDWIASAPIVDFYKDKNVNVVIPMEGAFSYYINWADDSHNPGNGYLEGKQQWETFLLRELPAGIEPYMNANGKRGIGGYSMSATSALLLAEKAPKFFDVAGSFSGCAETVSPVGYYSAELTVNRAGATAAQMFGPMGSPHNVANDALIHAEGLRGTELYISNATGLAGAWDMPGHYIAQGYDPAVASSGAATLIVEGGIIEATTNICTHNLKAKLDKLGIPADWNLRPTGTHSWNYWIDDLNNSWPTFARALDV</sequence>
<dbReference type="InterPro" id="IPR000801">
    <property type="entry name" value="Esterase-like"/>
</dbReference>
<feature type="chain" id="PRO_5038660601" evidence="1">
    <location>
        <begin position="23"/>
        <end position="368"/>
    </location>
</feature>
<organism evidence="2 3">
    <name type="scientific">Corynebacterium humireducens NBRC 106098 = DSM 45392</name>
    <dbReference type="NCBI Taxonomy" id="1223515"/>
    <lineage>
        <taxon>Bacteria</taxon>
        <taxon>Bacillati</taxon>
        <taxon>Actinomycetota</taxon>
        <taxon>Actinomycetes</taxon>
        <taxon>Mycobacteriales</taxon>
        <taxon>Corynebacteriaceae</taxon>
        <taxon>Corynebacterium</taxon>
    </lineage>
</organism>
<dbReference type="Pfam" id="PF00756">
    <property type="entry name" value="Esterase"/>
    <property type="match status" value="1"/>
</dbReference>
<evidence type="ECO:0000313" key="2">
    <source>
        <dbReference type="EMBL" id="AJE32108.1"/>
    </source>
</evidence>
<keyword evidence="2" id="KW-0808">Transferase</keyword>
<name>A0A0B5D6Z0_9CORY</name>
<keyword evidence="1" id="KW-0732">Signal</keyword>
<accession>A0A0B5D6Z0</accession>
<dbReference type="Gene3D" id="3.40.50.1820">
    <property type="entry name" value="alpha/beta hydrolase"/>
    <property type="match status" value="1"/>
</dbReference>
<dbReference type="Proteomes" id="UP000031524">
    <property type="component" value="Chromosome"/>
</dbReference>
<dbReference type="PANTHER" id="PTHR48098:SF1">
    <property type="entry name" value="DIACYLGLYCEROL ACYLTRANSFERASE_MYCOLYLTRANSFERASE AG85A"/>
    <property type="match status" value="1"/>
</dbReference>
<dbReference type="InterPro" id="IPR029058">
    <property type="entry name" value="AB_hydrolase_fold"/>
</dbReference>
<dbReference type="SUPFAM" id="SSF53474">
    <property type="entry name" value="alpha/beta-Hydrolases"/>
    <property type="match status" value="1"/>
</dbReference>
<dbReference type="AlphaFoldDB" id="A0A0B5D6Z0"/>
<evidence type="ECO:0000313" key="3">
    <source>
        <dbReference type="Proteomes" id="UP000031524"/>
    </source>
</evidence>